<evidence type="ECO:0000259" key="13">
    <source>
        <dbReference type="PROSITE" id="PS51959"/>
    </source>
</evidence>
<proteinExistence type="inferred from homology"/>
<feature type="compositionally biased region" description="Acidic residues" evidence="12">
    <location>
        <begin position="51"/>
        <end position="76"/>
    </location>
</feature>
<feature type="compositionally biased region" description="Basic and acidic residues" evidence="12">
    <location>
        <begin position="83"/>
        <end position="93"/>
    </location>
</feature>
<dbReference type="InterPro" id="IPR018998">
    <property type="entry name" value="EndoU_C"/>
</dbReference>
<evidence type="ECO:0000256" key="9">
    <source>
        <dbReference type="ARBA" id="ARBA00023211"/>
    </source>
</evidence>
<dbReference type="Ensembl" id="ENSAOWT00000006763.1">
    <property type="protein sequence ID" value="ENSAOWP00000005967.1"/>
    <property type="gene ID" value="ENSAOWG00000004099.1"/>
</dbReference>
<dbReference type="GO" id="GO:0003723">
    <property type="term" value="F:RNA binding"/>
    <property type="evidence" value="ECO:0007669"/>
    <property type="project" value="UniProtKB-UniRule"/>
</dbReference>
<feature type="compositionally biased region" description="Polar residues" evidence="12">
    <location>
        <begin position="155"/>
        <end position="164"/>
    </location>
</feature>
<accession>A0A8B9P422</accession>
<keyword evidence="8 11" id="KW-0694">RNA-binding</keyword>
<feature type="compositionally biased region" description="Gly residues" evidence="12">
    <location>
        <begin position="176"/>
        <end position="185"/>
    </location>
</feature>
<reference evidence="14" key="2">
    <citation type="submission" date="2025-09" db="UniProtKB">
        <authorList>
            <consortium name="Ensembl"/>
        </authorList>
    </citation>
    <scope>IDENTIFICATION</scope>
</reference>
<evidence type="ECO:0000256" key="2">
    <source>
        <dbReference type="ARBA" id="ARBA00010168"/>
    </source>
</evidence>
<dbReference type="AlphaFoldDB" id="A0A8B9P422"/>
<feature type="domain" description="EndoU" evidence="13">
    <location>
        <begin position="245"/>
        <end position="519"/>
    </location>
</feature>
<dbReference type="GO" id="GO:0016787">
    <property type="term" value="F:hydrolase activity"/>
    <property type="evidence" value="ECO:0007669"/>
    <property type="project" value="UniProtKB-KW"/>
</dbReference>
<name>A0A8B9P422_APTOW</name>
<dbReference type="Proteomes" id="UP000694424">
    <property type="component" value="Unplaced"/>
</dbReference>
<comment type="cofactor">
    <cofactor evidence="1 11">
        <name>Mn(2+)</name>
        <dbReference type="ChEBI" id="CHEBI:29035"/>
    </cofactor>
</comment>
<keyword evidence="10" id="KW-0456">Lyase</keyword>
<evidence type="ECO:0000256" key="3">
    <source>
        <dbReference type="ARBA" id="ARBA00011245"/>
    </source>
</evidence>
<feature type="region of interest" description="Disordered" evidence="12">
    <location>
        <begin position="16"/>
        <end position="126"/>
    </location>
</feature>
<evidence type="ECO:0000313" key="14">
    <source>
        <dbReference type="Ensembl" id="ENSAOWP00000005967.1"/>
    </source>
</evidence>
<keyword evidence="15" id="KW-1185">Reference proteome</keyword>
<sequence>VPPTHHGAAWAVLADVGDVAHPSSSRRPFPLGEGYEEKHDLVVVDGSDEAHDGDEQEEEADSDDAADDVDAGDDAEALAPGGHADEQQPHELQRGAASATAPPPSVSEPRWTGERRGGPNLPRASVFLPSCKPPPAKGWAEICGAWRLHGDGSPQGCSARSRVNPSLPGASLPSRLGGGAGGPGTRPGVPGPPKSPQPSPTSVTTCIRTGSFVLSCHRCWGRGRRKVASQEGRERAELLALRSISDNELRDVSEQLYAADRNRAASGEIILDLQHRILTSEASAGKDYASKSLFKYVAEATLFAKPTFARLLALLDNYDKMTGHSETLTSEEEEEEEAFLEAVFQTPVMATLTRFFLAKGLYPSADAFRADLKDMWFGLYSRSSGAALDSSGFEHVFHGEIKKGTVSGCHSWVQLYELEKSGQLNYLSYSYDGPWAAFPDVLALQYRWSGYLKSIGSVFMGSSPEFDLALYTLCYKARPDQQCHVSLGGKAAQIQTYSWTNSFYGDGQRFVASSYPVSP</sequence>
<dbReference type="EC" id="4.6.1.-" evidence="11"/>
<keyword evidence="9 11" id="KW-0464">Manganese</keyword>
<dbReference type="InterPro" id="IPR037227">
    <property type="entry name" value="EndoU-like"/>
</dbReference>
<evidence type="ECO:0000256" key="4">
    <source>
        <dbReference type="ARBA" id="ARBA00022722"/>
    </source>
</evidence>
<dbReference type="GO" id="GO:0046872">
    <property type="term" value="F:metal ion binding"/>
    <property type="evidence" value="ECO:0007669"/>
    <property type="project" value="UniProtKB-UniRule"/>
</dbReference>
<dbReference type="GO" id="GO:0004521">
    <property type="term" value="F:RNA endonuclease activity"/>
    <property type="evidence" value="ECO:0007669"/>
    <property type="project" value="UniProtKB-UniRule"/>
</dbReference>
<evidence type="ECO:0000313" key="15">
    <source>
        <dbReference type="Proteomes" id="UP000694424"/>
    </source>
</evidence>
<evidence type="ECO:0000256" key="8">
    <source>
        <dbReference type="ARBA" id="ARBA00022884"/>
    </source>
</evidence>
<dbReference type="PANTHER" id="PTHR12439">
    <property type="entry name" value="PLACENTAL PROTEIN 11-RELATED"/>
    <property type="match status" value="1"/>
</dbReference>
<keyword evidence="5 11" id="KW-0479">Metal-binding</keyword>
<dbReference type="PANTHER" id="PTHR12439:SF43">
    <property type="entry name" value="URIDYLATE-SPECIFIC ENDORIBONUCLEASE D"/>
    <property type="match status" value="1"/>
</dbReference>
<feature type="compositionally biased region" description="Low complexity" evidence="12">
    <location>
        <begin position="165"/>
        <end position="175"/>
    </location>
</feature>
<evidence type="ECO:0000256" key="12">
    <source>
        <dbReference type="SAM" id="MobiDB-lite"/>
    </source>
</evidence>
<comment type="subunit">
    <text evidence="3 11">Monomer.</text>
</comment>
<evidence type="ECO:0000256" key="10">
    <source>
        <dbReference type="ARBA" id="ARBA00023239"/>
    </source>
</evidence>
<reference evidence="14" key="1">
    <citation type="submission" date="2025-08" db="UniProtKB">
        <authorList>
            <consortium name="Ensembl"/>
        </authorList>
    </citation>
    <scope>IDENTIFICATION</scope>
</reference>
<evidence type="ECO:0000256" key="1">
    <source>
        <dbReference type="ARBA" id="ARBA00001936"/>
    </source>
</evidence>
<comment type="catalytic activity">
    <reaction evidence="11">
        <text>ribonucleotidyl-uridine-RNA = a 5'-end dephospho-uridine-RNA + a 3'-end 2',3'-cyclophospho-ribonucleotide-RNA</text>
        <dbReference type="Rhea" id="RHEA:67792"/>
        <dbReference type="Rhea" id="RHEA-COMP:10464"/>
        <dbReference type="Rhea" id="RHEA-COMP:17354"/>
        <dbReference type="Rhea" id="RHEA-COMP:17356"/>
        <dbReference type="ChEBI" id="CHEBI:83064"/>
        <dbReference type="ChEBI" id="CHEBI:173117"/>
        <dbReference type="ChEBI" id="CHEBI:173224"/>
    </reaction>
</comment>
<feature type="compositionally biased region" description="Pro residues" evidence="12">
    <location>
        <begin position="189"/>
        <end position="199"/>
    </location>
</feature>
<dbReference type="SUPFAM" id="SSF142877">
    <property type="entry name" value="EndoU-like"/>
    <property type="match status" value="1"/>
</dbReference>
<evidence type="ECO:0000256" key="5">
    <source>
        <dbReference type="ARBA" id="ARBA00022723"/>
    </source>
</evidence>
<dbReference type="GO" id="GO:0016829">
    <property type="term" value="F:lyase activity"/>
    <property type="evidence" value="ECO:0007669"/>
    <property type="project" value="UniProtKB-KW"/>
</dbReference>
<dbReference type="Pfam" id="PF09412">
    <property type="entry name" value="XendoU"/>
    <property type="match status" value="1"/>
</dbReference>
<feature type="region of interest" description="Disordered" evidence="12">
    <location>
        <begin position="153"/>
        <end position="204"/>
    </location>
</feature>
<keyword evidence="6 11" id="KW-0255">Endonuclease</keyword>
<evidence type="ECO:0000256" key="11">
    <source>
        <dbReference type="RuleBase" id="RU367085"/>
    </source>
</evidence>
<dbReference type="InterPro" id="IPR039787">
    <property type="entry name" value="ENDOU"/>
</dbReference>
<evidence type="ECO:0000256" key="7">
    <source>
        <dbReference type="ARBA" id="ARBA00022801"/>
    </source>
</evidence>
<comment type="similarity">
    <text evidence="2 11">Belongs to the ENDOU family.</text>
</comment>
<dbReference type="CDD" id="cd21159">
    <property type="entry name" value="XendoU"/>
    <property type="match status" value="1"/>
</dbReference>
<keyword evidence="7 11" id="KW-0378">Hydrolase</keyword>
<evidence type="ECO:0000256" key="6">
    <source>
        <dbReference type="ARBA" id="ARBA00022759"/>
    </source>
</evidence>
<dbReference type="PROSITE" id="PS51959">
    <property type="entry name" value="ENDOU"/>
    <property type="match status" value="1"/>
</dbReference>
<keyword evidence="4 11" id="KW-0540">Nuclease</keyword>
<organism evidence="14 15">
    <name type="scientific">Apteryx owenii</name>
    <name type="common">Little spotted kiwi</name>
    <dbReference type="NCBI Taxonomy" id="8824"/>
    <lineage>
        <taxon>Eukaryota</taxon>
        <taxon>Metazoa</taxon>
        <taxon>Chordata</taxon>
        <taxon>Craniata</taxon>
        <taxon>Vertebrata</taxon>
        <taxon>Euteleostomi</taxon>
        <taxon>Archelosauria</taxon>
        <taxon>Archosauria</taxon>
        <taxon>Dinosauria</taxon>
        <taxon>Saurischia</taxon>
        <taxon>Theropoda</taxon>
        <taxon>Coelurosauria</taxon>
        <taxon>Aves</taxon>
        <taxon>Palaeognathae</taxon>
        <taxon>Apterygiformes</taxon>
        <taxon>Apterygidae</taxon>
        <taxon>Apteryx</taxon>
    </lineage>
</organism>
<protein>
    <recommendedName>
        <fullName evidence="11">Uridylate-specific endoribonuclease</fullName>
        <ecNumber evidence="11">4.6.1.-</ecNumber>
    </recommendedName>
</protein>